<keyword evidence="7" id="KW-1185">Reference proteome</keyword>
<evidence type="ECO:0000256" key="2">
    <source>
        <dbReference type="ARBA" id="ARBA00022692"/>
    </source>
</evidence>
<evidence type="ECO:0000313" key="7">
    <source>
        <dbReference type="Proteomes" id="UP000264702"/>
    </source>
</evidence>
<evidence type="ECO:0000256" key="3">
    <source>
        <dbReference type="ARBA" id="ARBA00022989"/>
    </source>
</evidence>
<dbReference type="SUPFAM" id="SSF74653">
    <property type="entry name" value="TolA/TonB C-terminal domain"/>
    <property type="match status" value="1"/>
</dbReference>
<dbReference type="GO" id="GO:0030288">
    <property type="term" value="C:outer membrane-bounded periplasmic space"/>
    <property type="evidence" value="ECO:0007669"/>
    <property type="project" value="InterPro"/>
</dbReference>
<dbReference type="InterPro" id="IPR003538">
    <property type="entry name" value="TonB"/>
</dbReference>
<name>A0A372IKJ3_9BACT</name>
<dbReference type="PROSITE" id="PS52015">
    <property type="entry name" value="TONB_CTD"/>
    <property type="match status" value="1"/>
</dbReference>
<dbReference type="GO" id="GO:0016020">
    <property type="term" value="C:membrane"/>
    <property type="evidence" value="ECO:0007669"/>
    <property type="project" value="UniProtKB-SubCell"/>
</dbReference>
<dbReference type="InterPro" id="IPR037682">
    <property type="entry name" value="TonB_C"/>
</dbReference>
<feature type="domain" description="TonB C-terminal" evidence="5">
    <location>
        <begin position="37"/>
        <end position="121"/>
    </location>
</feature>
<evidence type="ECO:0000256" key="1">
    <source>
        <dbReference type="ARBA" id="ARBA00004167"/>
    </source>
</evidence>
<comment type="subcellular location">
    <subcellularLocation>
        <location evidence="1">Membrane</location>
        <topology evidence="1">Single-pass membrane protein</topology>
    </subcellularLocation>
</comment>
<dbReference type="GO" id="GO:0055085">
    <property type="term" value="P:transmembrane transport"/>
    <property type="evidence" value="ECO:0007669"/>
    <property type="project" value="InterPro"/>
</dbReference>
<dbReference type="OrthoDB" id="122682at2"/>
<evidence type="ECO:0000259" key="5">
    <source>
        <dbReference type="PROSITE" id="PS52015"/>
    </source>
</evidence>
<keyword evidence="3" id="KW-1133">Transmembrane helix</keyword>
<comment type="caution">
    <text evidence="6">The sequence shown here is derived from an EMBL/GenBank/DDBJ whole genome shotgun (WGS) entry which is preliminary data.</text>
</comment>
<dbReference type="GO" id="GO:0015891">
    <property type="term" value="P:siderophore transport"/>
    <property type="evidence" value="ECO:0007669"/>
    <property type="project" value="InterPro"/>
</dbReference>
<keyword evidence="2" id="KW-0812">Transmembrane</keyword>
<proteinExistence type="predicted"/>
<dbReference type="Pfam" id="PF03544">
    <property type="entry name" value="TonB_C"/>
    <property type="match status" value="1"/>
</dbReference>
<dbReference type="PRINTS" id="PR01374">
    <property type="entry name" value="TONBPROTEIN"/>
</dbReference>
<organism evidence="6 7">
    <name type="scientific">Paracidobacterium acidisoli</name>
    <dbReference type="NCBI Taxonomy" id="2303751"/>
    <lineage>
        <taxon>Bacteria</taxon>
        <taxon>Pseudomonadati</taxon>
        <taxon>Acidobacteriota</taxon>
        <taxon>Terriglobia</taxon>
        <taxon>Terriglobales</taxon>
        <taxon>Acidobacteriaceae</taxon>
        <taxon>Paracidobacterium</taxon>
    </lineage>
</organism>
<dbReference type="AlphaFoldDB" id="A0A372IKJ3"/>
<dbReference type="Proteomes" id="UP000264702">
    <property type="component" value="Unassembled WGS sequence"/>
</dbReference>
<dbReference type="EMBL" id="QVQT01000006">
    <property type="protein sequence ID" value="RFU15480.1"/>
    <property type="molecule type" value="Genomic_DNA"/>
</dbReference>
<reference evidence="6 7" key="1">
    <citation type="submission" date="2018-08" db="EMBL/GenBank/DDBJ databases">
        <title>Acidipila sp. 4G-K13, an acidobacterium isolated from forest soil.</title>
        <authorList>
            <person name="Gao Z.-H."/>
            <person name="Qiu L.-H."/>
        </authorList>
    </citation>
    <scope>NUCLEOTIDE SEQUENCE [LARGE SCALE GENOMIC DNA]</scope>
    <source>
        <strain evidence="6 7">4G-K13</strain>
    </source>
</reference>
<dbReference type="Gene3D" id="3.30.2420.10">
    <property type="entry name" value="TonB"/>
    <property type="match status" value="1"/>
</dbReference>
<dbReference type="InterPro" id="IPR006260">
    <property type="entry name" value="TonB/TolA_C"/>
</dbReference>
<keyword evidence="4" id="KW-0472">Membrane</keyword>
<protein>
    <submittedName>
        <fullName evidence="6">Energy transducer TonB</fullName>
    </submittedName>
</protein>
<dbReference type="GO" id="GO:0031992">
    <property type="term" value="F:energy transducer activity"/>
    <property type="evidence" value="ECO:0007669"/>
    <property type="project" value="InterPro"/>
</dbReference>
<sequence length="121" mass="13087">MHNFARSNSAPVKRPARGRRPGLLLAVAVLLLCTLPLHADDRHVQRRVPPVYPELARRMHIGGMVRVSATVAPDGSVTNARATDGNKLLTTAAEDAVRKWKFAPADGATTEVIDVNFEVGN</sequence>
<dbReference type="RefSeq" id="WP_117302513.1">
    <property type="nucleotide sequence ID" value="NZ_QVQT02000006.1"/>
</dbReference>
<gene>
    <name evidence="6" type="ORF">D0Y96_17665</name>
</gene>
<dbReference type="NCBIfam" id="TIGR01352">
    <property type="entry name" value="tonB_Cterm"/>
    <property type="match status" value="1"/>
</dbReference>
<evidence type="ECO:0000256" key="4">
    <source>
        <dbReference type="ARBA" id="ARBA00023136"/>
    </source>
</evidence>
<evidence type="ECO:0000313" key="6">
    <source>
        <dbReference type="EMBL" id="RFU15480.1"/>
    </source>
</evidence>
<accession>A0A372IKJ3</accession>